<name>A0A9X3N6T9_9ACTN</name>
<sequence>MRDDVVAAAHTTLASGSARVLRRRFRASGEVVTTEDGVTDFAARRTRAQLVAGDGLAEWAERLDTQVNQRWPWLHDAFASEGGPMVTVYAGTAHFLGAPDAPTPIGNGDPNANRRAPGDPAWMIDALCAARVTSARIDDAHRSFELDLARLHGALEIPPHSASTPPRLVGEAWIDGDGRLRRVTSRTGTYSRRPRSPVEAPTQRGSELLELWDFGVAAEIEVPHIETRLPGAGLVDWARIGWDLRRRRREHRNAAG</sequence>
<dbReference type="RefSeq" id="WP_270023665.1">
    <property type="nucleotide sequence ID" value="NZ_JAPDDP010000004.1"/>
</dbReference>
<accession>A0A9X3N6T9</accession>
<keyword evidence="2" id="KW-1185">Reference proteome</keyword>
<gene>
    <name evidence="1" type="ORF">OJ997_03715</name>
</gene>
<protein>
    <submittedName>
        <fullName evidence="1">Uncharacterized protein</fullName>
    </submittedName>
</protein>
<proteinExistence type="predicted"/>
<organism evidence="1 2">
    <name type="scientific">Solirubrobacter phytolaccae</name>
    <dbReference type="NCBI Taxonomy" id="1404360"/>
    <lineage>
        <taxon>Bacteria</taxon>
        <taxon>Bacillati</taxon>
        <taxon>Actinomycetota</taxon>
        <taxon>Thermoleophilia</taxon>
        <taxon>Solirubrobacterales</taxon>
        <taxon>Solirubrobacteraceae</taxon>
        <taxon>Solirubrobacter</taxon>
    </lineage>
</organism>
<reference evidence="1" key="1">
    <citation type="submission" date="2022-10" db="EMBL/GenBank/DDBJ databases">
        <title>The WGS of Solirubrobacter phytolaccae KCTC 29190.</title>
        <authorList>
            <person name="Jiang Z."/>
        </authorList>
    </citation>
    <scope>NUCLEOTIDE SEQUENCE</scope>
    <source>
        <strain evidence="1">KCTC 29190</strain>
    </source>
</reference>
<comment type="caution">
    <text evidence="1">The sequence shown here is derived from an EMBL/GenBank/DDBJ whole genome shotgun (WGS) entry which is preliminary data.</text>
</comment>
<evidence type="ECO:0000313" key="1">
    <source>
        <dbReference type="EMBL" id="MDA0179392.1"/>
    </source>
</evidence>
<evidence type="ECO:0000313" key="2">
    <source>
        <dbReference type="Proteomes" id="UP001147653"/>
    </source>
</evidence>
<dbReference type="AlphaFoldDB" id="A0A9X3N6T9"/>
<dbReference type="EMBL" id="JAPDDP010000004">
    <property type="protein sequence ID" value="MDA0179392.1"/>
    <property type="molecule type" value="Genomic_DNA"/>
</dbReference>
<dbReference type="Proteomes" id="UP001147653">
    <property type="component" value="Unassembled WGS sequence"/>
</dbReference>